<dbReference type="GO" id="GO:0008061">
    <property type="term" value="F:chitin binding"/>
    <property type="evidence" value="ECO:0007669"/>
    <property type="project" value="InterPro"/>
</dbReference>
<dbReference type="PROSITE" id="PS51910">
    <property type="entry name" value="GH18_2"/>
    <property type="match status" value="1"/>
</dbReference>
<protein>
    <submittedName>
        <fullName evidence="5">LysM peptidoglycan-binding domain-containing protein</fullName>
    </submittedName>
</protein>
<dbReference type="EMBL" id="QVTE01000003">
    <property type="protein sequence ID" value="RFU71496.1"/>
    <property type="molecule type" value="Genomic_DNA"/>
</dbReference>
<dbReference type="Gene3D" id="3.20.20.80">
    <property type="entry name" value="Glycosidases"/>
    <property type="match status" value="1"/>
</dbReference>
<evidence type="ECO:0000256" key="2">
    <source>
        <dbReference type="ARBA" id="ARBA00023295"/>
    </source>
</evidence>
<sequence length="440" mass="48959">MTTGGYSKMKWRKNIKNTMIASIVATGLLTVSFTPSLSLAASKTTITTASKTSLYTVKRGDTLYRIAASYKTSVANVKKINKLKTDTVKIGQKLKVPVVTSKTPVKTTAPKATEKISPPNPIAYKSVDKEVLGFTVKYNLNDVSSYNIMKKQHDSLTSIATATHVVDGNGNIHGTVPAEQLALANENHIKPTLMVGNEFNSKVAHQILSSKTNRNRMVNNILSILQNNGYKGVNIDLENVDDADRNGYSTLIKELSGALKPKGFVLSVSLQPKTSDNPRHTWVYAYDYKTIGKYVDYMLVMTYDEHYKSSNPGSVASISWVNNVIKYTKSVVPANKILLGVGSYGYDWSLKGQTKSHSFEEIMEIAKKYKATIRFDSVSKTPHFSYKDEKGVVHQVWFENAQSIAYKLDIIKREGLKGIGIWRLGHNFDDTYWNTIDSKL</sequence>
<gene>
    <name evidence="5" type="ORF">D0469_01265</name>
</gene>
<dbReference type="AlphaFoldDB" id="A0A372LTV9"/>
<organism evidence="5 6">
    <name type="scientific">Peribacillus saganii</name>
    <dbReference type="NCBI Taxonomy" id="2303992"/>
    <lineage>
        <taxon>Bacteria</taxon>
        <taxon>Bacillati</taxon>
        <taxon>Bacillota</taxon>
        <taxon>Bacilli</taxon>
        <taxon>Bacillales</taxon>
        <taxon>Bacillaceae</taxon>
        <taxon>Peribacillus</taxon>
    </lineage>
</organism>
<dbReference type="InterPro" id="IPR018392">
    <property type="entry name" value="LysM"/>
</dbReference>
<dbReference type="InterPro" id="IPR029070">
    <property type="entry name" value="Chitinase_insertion_sf"/>
</dbReference>
<dbReference type="InterPro" id="IPR017853">
    <property type="entry name" value="GH"/>
</dbReference>
<dbReference type="Gene3D" id="3.10.350.10">
    <property type="entry name" value="LysM domain"/>
    <property type="match status" value="1"/>
</dbReference>
<dbReference type="PANTHER" id="PTHR46066:SF2">
    <property type="entry name" value="CHITINASE DOMAIN-CONTAINING PROTEIN 1"/>
    <property type="match status" value="1"/>
</dbReference>
<keyword evidence="6" id="KW-1185">Reference proteome</keyword>
<dbReference type="SUPFAM" id="SSF51445">
    <property type="entry name" value="(Trans)glycosidases"/>
    <property type="match status" value="1"/>
</dbReference>
<dbReference type="Gene3D" id="3.10.50.10">
    <property type="match status" value="1"/>
</dbReference>
<evidence type="ECO:0000313" key="6">
    <source>
        <dbReference type="Proteomes" id="UP000264541"/>
    </source>
</evidence>
<keyword evidence="1" id="KW-0378">Hydrolase</keyword>
<comment type="caution">
    <text evidence="5">The sequence shown here is derived from an EMBL/GenBank/DDBJ whole genome shotgun (WGS) entry which is preliminary data.</text>
</comment>
<keyword evidence="2" id="KW-0326">Glycosidase</keyword>
<reference evidence="5 6" key="1">
    <citation type="submission" date="2018-08" db="EMBL/GenBank/DDBJ databases">
        <title>Bacillus chawlae sp. nov., Bacillus glennii sp. nov., and Bacillus saganii sp. nov. Isolated from the Vehicle Assembly Building at Kennedy Space Center where the Viking Spacecraft were Assembled.</title>
        <authorList>
            <person name="Seuylemezian A."/>
            <person name="Vaishampayan P."/>
        </authorList>
    </citation>
    <scope>NUCLEOTIDE SEQUENCE [LARGE SCALE GENOMIC DNA]</scope>
    <source>
        <strain evidence="5 6">V47-23a</strain>
    </source>
</reference>
<accession>A0A372LTV9</accession>
<name>A0A372LTV9_9BACI</name>
<dbReference type="PANTHER" id="PTHR46066">
    <property type="entry name" value="CHITINASE DOMAIN-CONTAINING PROTEIN 1 FAMILY MEMBER"/>
    <property type="match status" value="1"/>
</dbReference>
<dbReference type="PROSITE" id="PS51782">
    <property type="entry name" value="LYSM"/>
    <property type="match status" value="1"/>
</dbReference>
<dbReference type="CDD" id="cd00118">
    <property type="entry name" value="LysM"/>
    <property type="match status" value="1"/>
</dbReference>
<dbReference type="InterPro" id="IPR036779">
    <property type="entry name" value="LysM_dom_sf"/>
</dbReference>
<dbReference type="InterPro" id="IPR011583">
    <property type="entry name" value="Chitinase_II/V-like_cat"/>
</dbReference>
<evidence type="ECO:0000256" key="1">
    <source>
        <dbReference type="ARBA" id="ARBA00022801"/>
    </source>
</evidence>
<dbReference type="SMART" id="SM00636">
    <property type="entry name" value="Glyco_18"/>
    <property type="match status" value="1"/>
</dbReference>
<dbReference type="SMART" id="SM00257">
    <property type="entry name" value="LysM"/>
    <property type="match status" value="1"/>
</dbReference>
<evidence type="ECO:0000259" key="4">
    <source>
        <dbReference type="PROSITE" id="PS51910"/>
    </source>
</evidence>
<dbReference type="InterPro" id="IPR001223">
    <property type="entry name" value="Glyco_hydro18_cat"/>
</dbReference>
<evidence type="ECO:0000313" key="5">
    <source>
        <dbReference type="EMBL" id="RFU71496.1"/>
    </source>
</evidence>
<dbReference type="GO" id="GO:0016798">
    <property type="term" value="F:hydrolase activity, acting on glycosyl bonds"/>
    <property type="evidence" value="ECO:0007669"/>
    <property type="project" value="UniProtKB-KW"/>
</dbReference>
<dbReference type="CDD" id="cd02874">
    <property type="entry name" value="GH18_CFLE_spore_hydrolase"/>
    <property type="match status" value="1"/>
</dbReference>
<dbReference type="SUPFAM" id="SSF54106">
    <property type="entry name" value="LysM domain"/>
    <property type="match status" value="1"/>
</dbReference>
<dbReference type="GO" id="GO:0005975">
    <property type="term" value="P:carbohydrate metabolic process"/>
    <property type="evidence" value="ECO:0007669"/>
    <property type="project" value="InterPro"/>
</dbReference>
<feature type="domain" description="LysM" evidence="3">
    <location>
        <begin position="53"/>
        <end position="96"/>
    </location>
</feature>
<dbReference type="Pfam" id="PF00704">
    <property type="entry name" value="Glyco_hydro_18"/>
    <property type="match status" value="1"/>
</dbReference>
<dbReference type="InterPro" id="IPR041704">
    <property type="entry name" value="CFLE_GH18"/>
</dbReference>
<proteinExistence type="predicted"/>
<dbReference type="Pfam" id="PF01476">
    <property type="entry name" value="LysM"/>
    <property type="match status" value="1"/>
</dbReference>
<dbReference type="Proteomes" id="UP000264541">
    <property type="component" value="Unassembled WGS sequence"/>
</dbReference>
<feature type="domain" description="GH18" evidence="4">
    <location>
        <begin position="129"/>
        <end position="440"/>
    </location>
</feature>
<evidence type="ECO:0000259" key="3">
    <source>
        <dbReference type="PROSITE" id="PS51782"/>
    </source>
</evidence>